<sequence length="259" mass="29410">MRLSCVDSLRARRVYAGAYAEKIIRDQEDAQNLFFGHGLFFFPNLQPFVFAQSQYLDQDFKTVPPDASAPDAHLVSNTPDIEIIHIPYYTWEFRKMKDDKGAMPFFCVLLKPHLRGAVRPTSVDSCARPACDLTSLSDERDWFMLRNAIRLGLAIACKAKEGDYSLYVMLQPESETNDAIYTFVHKSIRMTFHYSLTYRMVPEAEGGIVDDEPRMYGIEDLRIAEASIFPTIPATHLQVSTAMVAARCADFLKNARSSK</sequence>
<dbReference type="PANTHER" id="PTHR11552:SF219">
    <property type="entry name" value="GLUCOSE-METHANOL-CHOLINE OXIDOREDUCTASE N-TERMINAL DOMAIN-CONTAINING PROTEIN"/>
    <property type="match status" value="1"/>
</dbReference>
<evidence type="ECO:0000313" key="4">
    <source>
        <dbReference type="EMBL" id="EKM48352.1"/>
    </source>
</evidence>
<comment type="similarity">
    <text evidence="2">Belongs to the GMC oxidoreductase family.</text>
</comment>
<dbReference type="Gene3D" id="3.30.560.10">
    <property type="entry name" value="Glucose Oxidase, domain 3"/>
    <property type="match status" value="1"/>
</dbReference>
<dbReference type="SUPFAM" id="SSF54373">
    <property type="entry name" value="FAD-linked reductases, C-terminal domain"/>
    <property type="match status" value="1"/>
</dbReference>
<reference evidence="4 5" key="1">
    <citation type="journal article" date="2012" name="BMC Genomics">
        <title>Comparative genomics of the white-rot fungi, Phanerochaete carnosa and P. chrysosporium, to elucidate the genetic basis of the distinct wood types they colonize.</title>
        <authorList>
            <person name="Suzuki H."/>
            <person name="MacDonald J."/>
            <person name="Syed K."/>
            <person name="Salamov A."/>
            <person name="Hori C."/>
            <person name="Aerts A."/>
            <person name="Henrissat B."/>
            <person name="Wiebenga A."/>
            <person name="vanKuyk P.A."/>
            <person name="Barry K."/>
            <person name="Lindquist E."/>
            <person name="LaButti K."/>
            <person name="Lapidus A."/>
            <person name="Lucas S."/>
            <person name="Coutinho P."/>
            <person name="Gong Y."/>
            <person name="Samejima M."/>
            <person name="Mahadevan R."/>
            <person name="Abou-Zaid M."/>
            <person name="de Vries R.P."/>
            <person name="Igarashi K."/>
            <person name="Yadav J.S."/>
            <person name="Grigoriev I.V."/>
            <person name="Master E.R."/>
        </authorList>
    </citation>
    <scope>NUCLEOTIDE SEQUENCE [LARGE SCALE GENOMIC DNA]</scope>
    <source>
        <strain evidence="4 5">HHB-10118-sp</strain>
    </source>
</reference>
<feature type="domain" description="Glucose-methanol-choline oxidoreductase C-terminal" evidence="3">
    <location>
        <begin position="112"/>
        <end position="245"/>
    </location>
</feature>
<dbReference type="InterPro" id="IPR007867">
    <property type="entry name" value="GMC_OxRtase_C"/>
</dbReference>
<dbReference type="HOGENOM" id="CLU_002865_2_0_1"/>
<dbReference type="PANTHER" id="PTHR11552">
    <property type="entry name" value="GLUCOSE-METHANOL-CHOLINE GMC OXIDOREDUCTASE"/>
    <property type="match status" value="1"/>
</dbReference>
<evidence type="ECO:0000256" key="2">
    <source>
        <dbReference type="ARBA" id="ARBA00010790"/>
    </source>
</evidence>
<dbReference type="InParanoid" id="K5WDY3"/>
<protein>
    <recommendedName>
        <fullName evidence="3">Glucose-methanol-choline oxidoreductase C-terminal domain-containing protein</fullName>
    </recommendedName>
</protein>
<dbReference type="GO" id="GO:0016614">
    <property type="term" value="F:oxidoreductase activity, acting on CH-OH group of donors"/>
    <property type="evidence" value="ECO:0007669"/>
    <property type="project" value="InterPro"/>
</dbReference>
<name>K5WDY3_PHACS</name>
<organism evidence="4 5">
    <name type="scientific">Phanerochaete carnosa (strain HHB-10118-sp)</name>
    <name type="common">White-rot fungus</name>
    <name type="synonym">Peniophora carnosa</name>
    <dbReference type="NCBI Taxonomy" id="650164"/>
    <lineage>
        <taxon>Eukaryota</taxon>
        <taxon>Fungi</taxon>
        <taxon>Dikarya</taxon>
        <taxon>Basidiomycota</taxon>
        <taxon>Agaricomycotina</taxon>
        <taxon>Agaricomycetes</taxon>
        <taxon>Polyporales</taxon>
        <taxon>Phanerochaetaceae</taxon>
        <taxon>Phanerochaete</taxon>
    </lineage>
</organism>
<evidence type="ECO:0000259" key="3">
    <source>
        <dbReference type="Pfam" id="PF05199"/>
    </source>
</evidence>
<dbReference type="GeneID" id="18912024"/>
<evidence type="ECO:0000313" key="5">
    <source>
        <dbReference type="Proteomes" id="UP000008370"/>
    </source>
</evidence>
<dbReference type="Gene3D" id="3.50.50.60">
    <property type="entry name" value="FAD/NAD(P)-binding domain"/>
    <property type="match status" value="1"/>
</dbReference>
<dbReference type="SUPFAM" id="SSF51905">
    <property type="entry name" value="FAD/NAD(P)-binding domain"/>
    <property type="match status" value="1"/>
</dbReference>
<keyword evidence="5" id="KW-1185">Reference proteome</keyword>
<proteinExistence type="inferred from homology"/>
<dbReference type="RefSeq" id="XP_007403096.1">
    <property type="nucleotide sequence ID" value="XM_007403034.1"/>
</dbReference>
<dbReference type="OrthoDB" id="269227at2759"/>
<dbReference type="InterPro" id="IPR012132">
    <property type="entry name" value="GMC_OxRdtase"/>
</dbReference>
<accession>K5WDY3</accession>
<gene>
    <name evidence="4" type="ORF">PHACADRAFT_202929</name>
</gene>
<dbReference type="Pfam" id="PF05199">
    <property type="entry name" value="GMC_oxred_C"/>
    <property type="match status" value="1"/>
</dbReference>
<dbReference type="GO" id="GO:0050660">
    <property type="term" value="F:flavin adenine dinucleotide binding"/>
    <property type="evidence" value="ECO:0007669"/>
    <property type="project" value="InterPro"/>
</dbReference>
<dbReference type="AlphaFoldDB" id="K5WDY3"/>
<evidence type="ECO:0000256" key="1">
    <source>
        <dbReference type="ARBA" id="ARBA00001974"/>
    </source>
</evidence>
<dbReference type="Proteomes" id="UP000008370">
    <property type="component" value="Unassembled WGS sequence"/>
</dbReference>
<dbReference type="InterPro" id="IPR036188">
    <property type="entry name" value="FAD/NAD-bd_sf"/>
</dbReference>
<dbReference type="EMBL" id="JH931155">
    <property type="protein sequence ID" value="EKM48352.1"/>
    <property type="molecule type" value="Genomic_DNA"/>
</dbReference>
<dbReference type="KEGG" id="pco:PHACADRAFT_202929"/>
<comment type="cofactor">
    <cofactor evidence="1">
        <name>FAD</name>
        <dbReference type="ChEBI" id="CHEBI:57692"/>
    </cofactor>
</comment>